<protein>
    <submittedName>
        <fullName evidence="2">Uncharacterized protein</fullName>
    </submittedName>
</protein>
<dbReference type="Proteomes" id="UP001219568">
    <property type="component" value="Unassembled WGS sequence"/>
</dbReference>
<dbReference type="AlphaFoldDB" id="A0AAD6IBA3"/>
<proteinExistence type="predicted"/>
<name>A0AAD6IBA3_PENCN</name>
<sequence length="321" mass="36212">MTSSYFSTITNESAFKAHFQQDLGKVFSDVNLVAASEWGRDHLFACRVIRRETQRSVLPILSEYTRPSDLKSSSEIINFVNGPQDPMYMAQSEHRLVRKFDYGMSLGQIWAALAMFKSGQGRRGKEILAGSDDETDEGEERAKRPRRSTLQEDYMDSRTIQVGSSSPQEISSQETSSVGYVDPESHRLLASPEDETLRLASCVIRHILYFGAPQDSVDLRTVVEFRDAKVRMAAYTPILKRKIVAIDDGGLCLRKELNGCFSLFKNHLAILEGKRQFQCLENGRPVISDNCLAQMTCEALVVSIVDPFNELQPNGYYFLLL</sequence>
<gene>
    <name evidence="2" type="ORF">N7460_006802</name>
</gene>
<feature type="compositionally biased region" description="Polar residues" evidence="1">
    <location>
        <begin position="158"/>
        <end position="177"/>
    </location>
</feature>
<reference evidence="2" key="1">
    <citation type="journal article" date="2023" name="IMA Fungus">
        <title>Comparative genomic study of the Penicillium genus elucidates a diverse pangenome and 15 lateral gene transfer events.</title>
        <authorList>
            <person name="Petersen C."/>
            <person name="Sorensen T."/>
            <person name="Nielsen M.R."/>
            <person name="Sondergaard T.E."/>
            <person name="Sorensen J.L."/>
            <person name="Fitzpatrick D.A."/>
            <person name="Frisvad J.C."/>
            <person name="Nielsen K.L."/>
        </authorList>
    </citation>
    <scope>NUCLEOTIDE SEQUENCE</scope>
    <source>
        <strain evidence="2">IBT 15450</strain>
    </source>
</reference>
<evidence type="ECO:0000256" key="1">
    <source>
        <dbReference type="SAM" id="MobiDB-lite"/>
    </source>
</evidence>
<accession>A0AAD6IBA3</accession>
<keyword evidence="3" id="KW-1185">Reference proteome</keyword>
<evidence type="ECO:0000313" key="2">
    <source>
        <dbReference type="EMBL" id="KAJ6041412.1"/>
    </source>
</evidence>
<organism evidence="2 3">
    <name type="scientific">Penicillium canescens</name>
    <dbReference type="NCBI Taxonomy" id="5083"/>
    <lineage>
        <taxon>Eukaryota</taxon>
        <taxon>Fungi</taxon>
        <taxon>Dikarya</taxon>
        <taxon>Ascomycota</taxon>
        <taxon>Pezizomycotina</taxon>
        <taxon>Eurotiomycetes</taxon>
        <taxon>Eurotiomycetidae</taxon>
        <taxon>Eurotiales</taxon>
        <taxon>Aspergillaceae</taxon>
        <taxon>Penicillium</taxon>
    </lineage>
</organism>
<evidence type="ECO:0000313" key="3">
    <source>
        <dbReference type="Proteomes" id="UP001219568"/>
    </source>
</evidence>
<comment type="caution">
    <text evidence="2">The sequence shown here is derived from an EMBL/GenBank/DDBJ whole genome shotgun (WGS) entry which is preliminary data.</text>
</comment>
<dbReference type="EMBL" id="JAQJZL010000005">
    <property type="protein sequence ID" value="KAJ6041412.1"/>
    <property type="molecule type" value="Genomic_DNA"/>
</dbReference>
<feature type="region of interest" description="Disordered" evidence="1">
    <location>
        <begin position="127"/>
        <end position="177"/>
    </location>
</feature>
<reference evidence="2" key="2">
    <citation type="submission" date="2023-01" db="EMBL/GenBank/DDBJ databases">
        <authorList>
            <person name="Petersen C."/>
        </authorList>
    </citation>
    <scope>NUCLEOTIDE SEQUENCE</scope>
    <source>
        <strain evidence="2">IBT 15450</strain>
    </source>
</reference>